<dbReference type="EMBL" id="QICN01000002">
    <property type="protein sequence ID" value="PXV70357.1"/>
    <property type="molecule type" value="Genomic_DNA"/>
</dbReference>
<dbReference type="InterPro" id="IPR052533">
    <property type="entry name" value="WalJ/YycJ-like"/>
</dbReference>
<dbReference type="InterPro" id="IPR036866">
    <property type="entry name" value="RibonucZ/Hydroxyglut_hydro"/>
</dbReference>
<dbReference type="PANTHER" id="PTHR47619:SF1">
    <property type="entry name" value="EXODEOXYRIBONUCLEASE WALJ"/>
    <property type="match status" value="1"/>
</dbReference>
<organism evidence="2 3">
    <name type="scientific">Sinimarinibacterium flocculans</name>
    <dbReference type="NCBI Taxonomy" id="985250"/>
    <lineage>
        <taxon>Bacteria</taxon>
        <taxon>Pseudomonadati</taxon>
        <taxon>Pseudomonadota</taxon>
        <taxon>Gammaproteobacteria</taxon>
        <taxon>Nevskiales</taxon>
        <taxon>Nevskiaceae</taxon>
        <taxon>Sinimarinibacterium</taxon>
    </lineage>
</organism>
<evidence type="ECO:0000313" key="2">
    <source>
        <dbReference type="EMBL" id="PXV70357.1"/>
    </source>
</evidence>
<gene>
    <name evidence="2" type="ORF">C8D93_102209</name>
</gene>
<accession>A0A318ECT1</accession>
<dbReference type="Gene3D" id="3.60.15.10">
    <property type="entry name" value="Ribonuclease Z/Hydroxyacylglutathione hydrolase-like"/>
    <property type="match status" value="1"/>
</dbReference>
<evidence type="ECO:0000259" key="1">
    <source>
        <dbReference type="SMART" id="SM00849"/>
    </source>
</evidence>
<dbReference type="OrthoDB" id="9803916at2"/>
<keyword evidence="3" id="KW-1185">Reference proteome</keyword>
<dbReference type="PANTHER" id="PTHR47619">
    <property type="entry name" value="METALLO-HYDROLASE YYCJ-RELATED"/>
    <property type="match status" value="1"/>
</dbReference>
<sequence>MRFAMLGSGSKGNATLVEAGGTRILIDCGFNLGDTEQRLQRLGVEPQALDAILVTHEHGDHLGGVARLARRYRIPVWMTHGSYAAWKDRAVPHALRFSPHQHFTIGALGIQPYPVPHDAREPCQYVIAHENLRLGVLSDAGHVTPHMRSVLADCDALMLECNHDPQMLSDGPYPEALKRRVGGSRGHLSNAQAAGLLHGYAVSRLQHLVLTHLSETNNCPELARRIVVEAIDADDEWIVCARQDAGLDWREVV</sequence>
<dbReference type="Pfam" id="PF12706">
    <property type="entry name" value="Lactamase_B_2"/>
    <property type="match status" value="1"/>
</dbReference>
<dbReference type="AlphaFoldDB" id="A0A318ECT1"/>
<dbReference type="SUPFAM" id="SSF56281">
    <property type="entry name" value="Metallo-hydrolase/oxidoreductase"/>
    <property type="match status" value="1"/>
</dbReference>
<dbReference type="Proteomes" id="UP000248330">
    <property type="component" value="Unassembled WGS sequence"/>
</dbReference>
<dbReference type="SMART" id="SM00849">
    <property type="entry name" value="Lactamase_B"/>
    <property type="match status" value="1"/>
</dbReference>
<name>A0A318ECT1_9GAMM</name>
<proteinExistence type="predicted"/>
<dbReference type="InterPro" id="IPR001279">
    <property type="entry name" value="Metallo-B-lactamas"/>
</dbReference>
<feature type="domain" description="Metallo-beta-lactamase" evidence="1">
    <location>
        <begin position="11"/>
        <end position="187"/>
    </location>
</feature>
<evidence type="ECO:0000313" key="3">
    <source>
        <dbReference type="Proteomes" id="UP000248330"/>
    </source>
</evidence>
<reference evidence="2 3" key="1">
    <citation type="submission" date="2018-04" db="EMBL/GenBank/DDBJ databases">
        <title>Genomic Encyclopedia of Type Strains, Phase IV (KMG-IV): sequencing the most valuable type-strain genomes for metagenomic binning, comparative biology and taxonomic classification.</title>
        <authorList>
            <person name="Goeker M."/>
        </authorList>
    </citation>
    <scope>NUCLEOTIDE SEQUENCE [LARGE SCALE GENOMIC DNA]</scope>
    <source>
        <strain evidence="2 3">DSM 104150</strain>
    </source>
</reference>
<protein>
    <submittedName>
        <fullName evidence="2">Phosphoribosyl 1,2-cyclic phosphodiesterase</fullName>
    </submittedName>
</protein>
<comment type="caution">
    <text evidence="2">The sequence shown here is derived from an EMBL/GenBank/DDBJ whole genome shotgun (WGS) entry which is preliminary data.</text>
</comment>
<dbReference type="RefSeq" id="WP_110264027.1">
    <property type="nucleotide sequence ID" value="NZ_CAWNXA010000002.1"/>
</dbReference>